<evidence type="ECO:0000256" key="11">
    <source>
        <dbReference type="ARBA" id="ARBA00048304"/>
    </source>
</evidence>
<feature type="domain" description="Cyclic GMP-AMP synthase DncV-like nucleotidyltransferase" evidence="12">
    <location>
        <begin position="63"/>
        <end position="155"/>
    </location>
</feature>
<comment type="catalytic activity">
    <reaction evidence="11">
        <text>GTP + ATP = 3',3'-cGAMP + 2 diphosphate</text>
        <dbReference type="Rhea" id="RHEA:35647"/>
        <dbReference type="ChEBI" id="CHEBI:30616"/>
        <dbReference type="ChEBI" id="CHEBI:33019"/>
        <dbReference type="ChEBI" id="CHEBI:37565"/>
        <dbReference type="ChEBI" id="CHEBI:71501"/>
    </reaction>
    <physiologicalReaction direction="left-to-right" evidence="11">
        <dbReference type="Rhea" id="RHEA:35648"/>
    </physiologicalReaction>
</comment>
<keyword evidence="4" id="KW-0547">Nucleotide-binding</keyword>
<dbReference type="RefSeq" id="WP_123889329.1">
    <property type="nucleotide sequence ID" value="NZ_RKKU01000009.1"/>
</dbReference>
<dbReference type="Pfam" id="PF21713">
    <property type="entry name" value="DncV_C"/>
    <property type="match status" value="1"/>
</dbReference>
<evidence type="ECO:0000256" key="8">
    <source>
        <dbReference type="ARBA" id="ARBA00023118"/>
    </source>
</evidence>
<evidence type="ECO:0000256" key="5">
    <source>
        <dbReference type="ARBA" id="ARBA00022840"/>
    </source>
</evidence>
<protein>
    <recommendedName>
        <fullName evidence="10">Cyclic GMP-AMP synthase</fullName>
    </recommendedName>
</protein>
<keyword evidence="9" id="KW-0342">GTP-binding</keyword>
<keyword evidence="2" id="KW-0548">Nucleotidyltransferase</keyword>
<evidence type="ECO:0000256" key="9">
    <source>
        <dbReference type="ARBA" id="ARBA00023134"/>
    </source>
</evidence>
<evidence type="ECO:0000256" key="6">
    <source>
        <dbReference type="ARBA" id="ARBA00022842"/>
    </source>
</evidence>
<evidence type="ECO:0000256" key="2">
    <source>
        <dbReference type="ARBA" id="ARBA00022695"/>
    </source>
</evidence>
<comment type="caution">
    <text evidence="14">The sequence shown here is derived from an EMBL/GenBank/DDBJ whole genome shotgun (WGS) entry which is preliminary data.</text>
</comment>
<keyword evidence="15" id="KW-1185">Reference proteome</keyword>
<feature type="domain" description="Cyclic GMP-AMP synthase C-terminal" evidence="13">
    <location>
        <begin position="238"/>
        <end position="365"/>
    </location>
</feature>
<evidence type="ECO:0000256" key="7">
    <source>
        <dbReference type="ARBA" id="ARBA00023080"/>
    </source>
</evidence>
<dbReference type="NCBIfam" id="NF041078">
    <property type="entry name" value="cGAS"/>
    <property type="match status" value="1"/>
</dbReference>
<keyword evidence="5" id="KW-0067">ATP-binding</keyword>
<accession>A0ABX9XI34</accession>
<dbReference type="InterPro" id="IPR048445">
    <property type="entry name" value="DncV-like_NTFase"/>
</dbReference>
<evidence type="ECO:0000259" key="13">
    <source>
        <dbReference type="Pfam" id="PF21713"/>
    </source>
</evidence>
<evidence type="ECO:0000256" key="10">
    <source>
        <dbReference type="ARBA" id="ARBA00044145"/>
    </source>
</evidence>
<proteinExistence type="predicted"/>
<name>A0ABX9XI34_9PSED</name>
<keyword evidence="8" id="KW-0051">Antiviral defense</keyword>
<evidence type="ECO:0000256" key="1">
    <source>
        <dbReference type="ARBA" id="ARBA00022679"/>
    </source>
</evidence>
<evidence type="ECO:0000313" key="15">
    <source>
        <dbReference type="Proteomes" id="UP000275199"/>
    </source>
</evidence>
<dbReference type="Pfam" id="PF21654">
    <property type="entry name" value="DncV-like_NTFase"/>
    <property type="match status" value="1"/>
</dbReference>
<keyword evidence="1" id="KW-0808">Transferase</keyword>
<dbReference type="Proteomes" id="UP000275199">
    <property type="component" value="Unassembled WGS sequence"/>
</dbReference>
<evidence type="ECO:0000256" key="3">
    <source>
        <dbReference type="ARBA" id="ARBA00022723"/>
    </source>
</evidence>
<gene>
    <name evidence="14" type="ORF">EF096_09190</name>
</gene>
<evidence type="ECO:0000313" key="14">
    <source>
        <dbReference type="EMBL" id="ROZ84818.1"/>
    </source>
</evidence>
<organism evidence="14 15">
    <name type="scientific">Pseudomonas neustonica</name>
    <dbReference type="NCBI Taxonomy" id="2487346"/>
    <lineage>
        <taxon>Bacteria</taxon>
        <taxon>Pseudomonadati</taxon>
        <taxon>Pseudomonadota</taxon>
        <taxon>Gammaproteobacteria</taxon>
        <taxon>Pseudomonadales</taxon>
        <taxon>Pseudomonadaceae</taxon>
        <taxon>Pseudomonas</taxon>
    </lineage>
</organism>
<reference evidence="14 15" key="1">
    <citation type="submission" date="2018-11" db="EMBL/GenBank/DDBJ databases">
        <authorList>
            <person name="Jang G.I."/>
            <person name="Hwang C.Y."/>
        </authorList>
    </citation>
    <scope>NUCLEOTIDE SEQUENCE [LARGE SCALE GENOMIC DNA]</scope>
    <source>
        <strain evidence="14 15">SSM26</strain>
    </source>
</reference>
<dbReference type="InterPro" id="IPR047805">
    <property type="entry name" value="GAMP_synthase"/>
</dbReference>
<sequence>MLKYSKLFHKGGNDSDVYEDRIVPTSEQRKFLISCKNKVREHLRSRIRRATKEELGMDRVVEPRFRTQGSWAYNTCIIPERMPTQEMDWDFGVYLPVTVWEENGPPHAMAKAYFDLVEYALGDLCAQENWQLLFGKDTCIRIQVANWAHLDIPLYAAPEDEFEKVRERVDLAEACAELMRKSEALMDTVDFDFAMNQIQEQQWEDLDHVVMATRSGEWKASDPEVIANWFRDRIEEHGEQLRRVCRYLKGWRDFHWTSGGPTSVSIMIAAAQKFEPRPRRDDIALEETSRHLSQMFLSDIHEEGIDNGQEDFNRLSEEDRRLASTRFRTLASTMQELRSIHETQKLDVIRQLRGQFGARIPNDISLIEVDAGADAIRNTAPLRVAPPVVLSTKAG</sequence>
<dbReference type="EMBL" id="RKKU01000009">
    <property type="protein sequence ID" value="ROZ84818.1"/>
    <property type="molecule type" value="Genomic_DNA"/>
</dbReference>
<evidence type="ECO:0000256" key="4">
    <source>
        <dbReference type="ARBA" id="ARBA00022741"/>
    </source>
</evidence>
<keyword evidence="7" id="KW-0546">Nucleotide metabolism</keyword>
<dbReference type="InterPro" id="IPR048446">
    <property type="entry name" value="DncV_C"/>
</dbReference>
<evidence type="ECO:0000259" key="12">
    <source>
        <dbReference type="Pfam" id="PF21654"/>
    </source>
</evidence>
<keyword evidence="3" id="KW-0479">Metal-binding</keyword>
<keyword evidence="6" id="KW-0460">Magnesium</keyword>